<dbReference type="eggNOG" id="ENOG5031VXB">
    <property type="taxonomic scope" value="Bacteria"/>
</dbReference>
<dbReference type="EMBL" id="BAFC01000056">
    <property type="protein sequence ID" value="GAB39021.1"/>
    <property type="molecule type" value="Genomic_DNA"/>
</dbReference>
<proteinExistence type="predicted"/>
<evidence type="ECO:0000313" key="2">
    <source>
        <dbReference type="Proteomes" id="UP000005845"/>
    </source>
</evidence>
<keyword evidence="2" id="KW-1185">Reference proteome</keyword>
<evidence type="ECO:0000313" key="1">
    <source>
        <dbReference type="EMBL" id="GAB39021.1"/>
    </source>
</evidence>
<dbReference type="Proteomes" id="UP000005845">
    <property type="component" value="Unassembled WGS sequence"/>
</dbReference>
<protein>
    <recommendedName>
        <fullName evidence="3">PknH-like extracellular domain-containing protein</fullName>
    </recommendedName>
</protein>
<organism evidence="1 2">
    <name type="scientific">Gordonia sputi NBRC 100414</name>
    <dbReference type="NCBI Taxonomy" id="1089453"/>
    <lineage>
        <taxon>Bacteria</taxon>
        <taxon>Bacillati</taxon>
        <taxon>Actinomycetota</taxon>
        <taxon>Actinomycetes</taxon>
        <taxon>Mycobacteriales</taxon>
        <taxon>Gordoniaceae</taxon>
        <taxon>Gordonia</taxon>
    </lineage>
</organism>
<comment type="caution">
    <text evidence="1">The sequence shown here is derived from an EMBL/GenBank/DDBJ whole genome shotgun (WGS) entry which is preliminary data.</text>
</comment>
<accession>H5TZW3</accession>
<sequence>MWSLSDRNLASLSQFVGNQPDLDTYKQMNAQFVTWRADISMSGRRVAVSTTPSIPECTTFVRSGDAIVVTDLSISIDAPPINEICDKAIAFTRATIDQMPE</sequence>
<gene>
    <name evidence="1" type="ORF">GOSPT_056_00040</name>
</gene>
<dbReference type="AlphaFoldDB" id="H5TZW3"/>
<name>H5TZW3_9ACTN</name>
<reference evidence="1 2" key="1">
    <citation type="submission" date="2012-02" db="EMBL/GenBank/DDBJ databases">
        <title>Whole genome shotgun sequence of Gordonia sputi NBRC 100414.</title>
        <authorList>
            <person name="Yoshida I."/>
            <person name="Hosoyama A."/>
            <person name="Tsuchikane K."/>
            <person name="Katsumata H."/>
            <person name="Yamazaki S."/>
            <person name="Fujita N."/>
        </authorList>
    </citation>
    <scope>NUCLEOTIDE SEQUENCE [LARGE SCALE GENOMIC DNA]</scope>
    <source>
        <strain evidence="1 2">NBRC 100414</strain>
    </source>
</reference>
<evidence type="ECO:0008006" key="3">
    <source>
        <dbReference type="Google" id="ProtNLM"/>
    </source>
</evidence>